<reference evidence="9" key="1">
    <citation type="submission" date="2022-11" db="EMBL/GenBank/DDBJ databases">
        <title>Isolation and characterization of PLA-degrading bacterium Massilia sp. from Antarctic soil.</title>
        <authorList>
            <person name="Sato K."/>
            <person name="Gomez-Fuentes C."/>
            <person name="Ahmad S.A."/>
            <person name="Zulkharnain A."/>
        </authorList>
    </citation>
    <scope>NUCLEOTIDE SEQUENCE</scope>
    <source>
        <strain evidence="9">N-3</strain>
    </source>
</reference>
<dbReference type="PANTHER" id="PTHR34979:SF1">
    <property type="entry name" value="INNER MEMBRANE PROTEIN YGAZ"/>
    <property type="match status" value="1"/>
</dbReference>
<evidence type="ECO:0000313" key="10">
    <source>
        <dbReference type="Proteomes" id="UP001163336"/>
    </source>
</evidence>
<keyword evidence="6 8" id="KW-1133">Transmembrane helix</keyword>
<feature type="transmembrane region" description="Helical" evidence="8">
    <location>
        <begin position="160"/>
        <end position="177"/>
    </location>
</feature>
<feature type="transmembrane region" description="Helical" evidence="8">
    <location>
        <begin position="64"/>
        <end position="82"/>
    </location>
</feature>
<keyword evidence="7 8" id="KW-0472">Membrane</keyword>
<feature type="transmembrane region" description="Helical" evidence="8">
    <location>
        <begin position="225"/>
        <end position="241"/>
    </location>
</feature>
<sequence length="253" mass="26698">MSLASPPGQQPVSPMESAEAHDPAAWREGFKTGLPTLFGIGAWGLVVGIAMVKSGLTAAQAVGMTLLVFAGSAQLASLPLIAAAAPIWVIFSTALVVNLRFVIFSALLGPHFAHLHWRQRFLLGYVSGDLTVAMFLQRYPTAERVAGKLSYLKGLMYPNWFAWQIGSLIGIFLGSAIPAEWGLGFAGTLAILCIMVPLIINNAALCGVAVAIVVSVLAYGLPYKLGLLLAVLVGMVTSMIVEESFAKRKASNG</sequence>
<evidence type="ECO:0000256" key="5">
    <source>
        <dbReference type="ARBA" id="ARBA00022692"/>
    </source>
</evidence>
<feature type="transmembrane region" description="Helical" evidence="8">
    <location>
        <begin position="33"/>
        <end position="52"/>
    </location>
</feature>
<evidence type="ECO:0000256" key="4">
    <source>
        <dbReference type="ARBA" id="ARBA00022475"/>
    </source>
</evidence>
<proteinExistence type="inferred from homology"/>
<evidence type="ECO:0000313" key="9">
    <source>
        <dbReference type="EMBL" id="BDT61206.1"/>
    </source>
</evidence>
<keyword evidence="4" id="KW-1003">Cell membrane</keyword>
<evidence type="ECO:0000256" key="1">
    <source>
        <dbReference type="ARBA" id="ARBA00004651"/>
    </source>
</evidence>
<keyword evidence="5 8" id="KW-0812">Transmembrane</keyword>
<dbReference type="EMBL" id="AP026966">
    <property type="protein sequence ID" value="BDT61206.1"/>
    <property type="molecule type" value="Genomic_DNA"/>
</dbReference>
<accession>A0ABM8CD28</accession>
<comment type="similarity">
    <text evidence="2">Belongs to the AzlC family.</text>
</comment>
<keyword evidence="3" id="KW-0813">Transport</keyword>
<feature type="transmembrane region" description="Helical" evidence="8">
    <location>
        <begin position="88"/>
        <end position="109"/>
    </location>
</feature>
<evidence type="ECO:0000256" key="3">
    <source>
        <dbReference type="ARBA" id="ARBA00022448"/>
    </source>
</evidence>
<dbReference type="Pfam" id="PF03591">
    <property type="entry name" value="AzlC"/>
    <property type="match status" value="1"/>
</dbReference>
<evidence type="ECO:0000256" key="2">
    <source>
        <dbReference type="ARBA" id="ARBA00010735"/>
    </source>
</evidence>
<keyword evidence="10" id="KW-1185">Reference proteome</keyword>
<evidence type="ECO:0000256" key="8">
    <source>
        <dbReference type="SAM" id="Phobius"/>
    </source>
</evidence>
<dbReference type="Proteomes" id="UP001163336">
    <property type="component" value="Chromosome"/>
</dbReference>
<evidence type="ECO:0000256" key="6">
    <source>
        <dbReference type="ARBA" id="ARBA00022989"/>
    </source>
</evidence>
<protein>
    <submittedName>
        <fullName evidence="9">AzlC family protein</fullName>
    </submittedName>
</protein>
<gene>
    <name evidence="9" type="ORF">MasN3_47000</name>
</gene>
<dbReference type="PANTHER" id="PTHR34979">
    <property type="entry name" value="INNER MEMBRANE PROTEIN YGAZ"/>
    <property type="match status" value="1"/>
</dbReference>
<evidence type="ECO:0000256" key="7">
    <source>
        <dbReference type="ARBA" id="ARBA00023136"/>
    </source>
</evidence>
<dbReference type="RefSeq" id="WP_281910735.1">
    <property type="nucleotide sequence ID" value="NZ_AP026966.1"/>
</dbReference>
<dbReference type="InterPro" id="IPR011606">
    <property type="entry name" value="Brnchd-chn_aa_trnsp_permease"/>
</dbReference>
<feature type="transmembrane region" description="Helical" evidence="8">
    <location>
        <begin position="189"/>
        <end position="219"/>
    </location>
</feature>
<name>A0ABM8CD28_9BURK</name>
<organism evidence="9 10">
    <name type="scientific">Massilia varians</name>
    <dbReference type="NCBI Taxonomy" id="457921"/>
    <lineage>
        <taxon>Bacteria</taxon>
        <taxon>Pseudomonadati</taxon>
        <taxon>Pseudomonadota</taxon>
        <taxon>Betaproteobacteria</taxon>
        <taxon>Burkholderiales</taxon>
        <taxon>Oxalobacteraceae</taxon>
        <taxon>Telluria group</taxon>
        <taxon>Massilia</taxon>
    </lineage>
</organism>
<feature type="transmembrane region" description="Helical" evidence="8">
    <location>
        <begin position="121"/>
        <end position="140"/>
    </location>
</feature>
<comment type="subcellular location">
    <subcellularLocation>
        <location evidence="1">Cell membrane</location>
        <topology evidence="1">Multi-pass membrane protein</topology>
    </subcellularLocation>
</comment>